<evidence type="ECO:0000313" key="1">
    <source>
        <dbReference type="EMBL" id="ABA90060.1"/>
    </source>
</evidence>
<dbReference type="HOGENOM" id="CLU_1823526_0_0_7"/>
<reference evidence="2" key="1">
    <citation type="submission" date="2005-10" db="EMBL/GenBank/DDBJ databases">
        <title>Complete sequence of Pelobacter carbinolicus DSM 2380.</title>
        <authorList>
            <person name="Copeland A."/>
            <person name="Lucas S."/>
            <person name="Lapidus A."/>
            <person name="Barry K."/>
            <person name="Detter J.C."/>
            <person name="Glavina T."/>
            <person name="Hammon N."/>
            <person name="Israni S."/>
            <person name="Pitluck S."/>
            <person name="Chertkov O."/>
            <person name="Schmutz J."/>
            <person name="Larimer F."/>
            <person name="Land M."/>
            <person name="Kyrpides N."/>
            <person name="Ivanova N."/>
            <person name="Richardson P."/>
        </authorList>
    </citation>
    <scope>NUCLEOTIDE SEQUENCE [LARGE SCALE GENOMIC DNA]</scope>
    <source>
        <strain evidence="2">DSM 2380 / NBRC 103641 / GraBd1</strain>
    </source>
</reference>
<dbReference type="RefSeq" id="WP_011342606.1">
    <property type="nucleotide sequence ID" value="NC_007498.2"/>
</dbReference>
<proteinExistence type="predicted"/>
<dbReference type="Proteomes" id="UP000002534">
    <property type="component" value="Chromosome"/>
</dbReference>
<name>Q3A0P7_SYNC1</name>
<dbReference type="STRING" id="338963.Pcar_2825"/>
<dbReference type="AlphaFoldDB" id="Q3A0P7"/>
<protein>
    <recommendedName>
        <fullName evidence="3">Gp5/Type VI secretion system Vgr protein OB-fold domain-containing protein</fullName>
    </recommendedName>
</protein>
<sequence length="141" mass="14924">MKSNICELFKSASIDHAAIATVLDVEDGLAMVVELGGTPCPVADHLSHVEALKEGDRILTIRIPTGIVVAGRLRAGGEAAAPRLEEKDGRLLVEAPKSVRLQAGDNCIEVHADGRIELDGQQITGLAEGRLRLQGSTIELN</sequence>
<dbReference type="KEGG" id="pca:Pcar_2825"/>
<gene>
    <name evidence="1" type="ordered locus">Pcar_2825</name>
</gene>
<dbReference type="OrthoDB" id="5405793at2"/>
<evidence type="ECO:0000313" key="2">
    <source>
        <dbReference type="Proteomes" id="UP000002534"/>
    </source>
</evidence>
<evidence type="ECO:0008006" key="3">
    <source>
        <dbReference type="Google" id="ProtNLM"/>
    </source>
</evidence>
<dbReference type="EMBL" id="CP000142">
    <property type="protein sequence ID" value="ABA90060.1"/>
    <property type="molecule type" value="Genomic_DNA"/>
</dbReference>
<organism evidence="1 2">
    <name type="scientific">Syntrophotalea carbinolica (strain DSM 2380 / NBRC 103641 / GraBd1)</name>
    <name type="common">Pelobacter carbinolicus</name>
    <dbReference type="NCBI Taxonomy" id="338963"/>
    <lineage>
        <taxon>Bacteria</taxon>
        <taxon>Pseudomonadati</taxon>
        <taxon>Thermodesulfobacteriota</taxon>
        <taxon>Desulfuromonadia</taxon>
        <taxon>Desulfuromonadales</taxon>
        <taxon>Syntrophotaleaceae</taxon>
        <taxon>Syntrophotalea</taxon>
    </lineage>
</organism>
<reference evidence="1 2" key="2">
    <citation type="journal article" date="2012" name="BMC Genomics">
        <title>The genome of Pelobacter carbinolicus reveals surprising metabolic capabilities and physiological features.</title>
        <authorList>
            <person name="Aklujkar M."/>
            <person name="Haveman S.A."/>
            <person name="Didonato R.Jr."/>
            <person name="Chertkov O."/>
            <person name="Han C.S."/>
            <person name="Land M.L."/>
            <person name="Brown P."/>
            <person name="Lovley D.R."/>
        </authorList>
    </citation>
    <scope>NUCLEOTIDE SEQUENCE [LARGE SCALE GENOMIC DNA]</scope>
    <source>
        <strain evidence="2">DSM 2380 / NBRC 103641 / GraBd1</strain>
    </source>
</reference>
<dbReference type="eggNOG" id="ENOG5032VEC">
    <property type="taxonomic scope" value="Bacteria"/>
</dbReference>
<keyword evidence="2" id="KW-1185">Reference proteome</keyword>
<accession>Q3A0P7</accession>